<proteinExistence type="predicted"/>
<gene>
    <name evidence="4" type="ORF">HHK36_006525</name>
</gene>
<dbReference type="InterPro" id="IPR025724">
    <property type="entry name" value="GAG-pre-integrase_dom"/>
</dbReference>
<name>A0A834ZHN5_TETSI</name>
<feature type="domain" description="Retrovirus-related Pol polyprotein from transposon TNT 1-94-like beta-barrel" evidence="3">
    <location>
        <begin position="112"/>
        <end position="190"/>
    </location>
</feature>
<accession>A0A834ZHN5</accession>
<evidence type="ECO:0000313" key="4">
    <source>
        <dbReference type="EMBL" id="KAF8407394.1"/>
    </source>
</evidence>
<feature type="domain" description="GAG-pre-integrase" evidence="2">
    <location>
        <begin position="222"/>
        <end position="287"/>
    </location>
</feature>
<evidence type="ECO:0000259" key="2">
    <source>
        <dbReference type="Pfam" id="PF13976"/>
    </source>
</evidence>
<evidence type="ECO:0000259" key="3">
    <source>
        <dbReference type="Pfam" id="PF22936"/>
    </source>
</evidence>
<evidence type="ECO:0000313" key="5">
    <source>
        <dbReference type="Proteomes" id="UP000655225"/>
    </source>
</evidence>
<keyword evidence="5" id="KW-1185">Reference proteome</keyword>
<reference evidence="4 5" key="1">
    <citation type="submission" date="2020-04" db="EMBL/GenBank/DDBJ databases">
        <title>Plant Genome Project.</title>
        <authorList>
            <person name="Zhang R.-G."/>
        </authorList>
    </citation>
    <scope>NUCLEOTIDE SEQUENCE [LARGE SCALE GENOMIC DNA]</scope>
    <source>
        <strain evidence="4">YNK0</strain>
        <tissue evidence="4">Leaf</tissue>
    </source>
</reference>
<feature type="region of interest" description="Disordered" evidence="1">
    <location>
        <begin position="1"/>
        <end position="65"/>
    </location>
</feature>
<feature type="compositionally biased region" description="Polar residues" evidence="1">
    <location>
        <begin position="48"/>
        <end position="65"/>
    </location>
</feature>
<dbReference type="Pfam" id="PF13976">
    <property type="entry name" value="gag_pre-integrs"/>
    <property type="match status" value="1"/>
</dbReference>
<dbReference type="OrthoDB" id="1938465at2759"/>
<dbReference type="AlphaFoldDB" id="A0A834ZHN5"/>
<sequence>MHGSDKPSTTLFTNSASQARSQGRSTYQGRSDNYRGRGRGHYGGGRGNSPQAAQPHQSPTAKPNSNNTCQICNRVGHNALDCFHRLDLSYQGRQPPQKLQAMVASKQASSTWYTDTRATNHVTADLSNLSLHSEYDGPDSVAIANGKTLPISHVGTTKLSHNNNLFHLDHILHVPHMKTNLISVSQFTKDNNCHFIFTDSDFFVKDNSTGRTLFQGRIRDGIYPIQLPLSASHSPSAFNTVRLSSSIWHHRLGHLAPPIMASLSKELSLSGSSKLSSICSSCQMGKSSRLPFSMSESVTNFPLELVHTDVWGPTLELSINGYKFYVGEQNVQPNLIPPVESTAHGEPSSCPQHHHVMLAHLQDYVVIDDNVTSNEDIVNFALFADCIIVTYEDVICDDSVSLLGIHSDWSGDMENRKSTSSYAFHIGSIIFSWSSKEQQVVALSTTEGNTL</sequence>
<dbReference type="OMA" id="ICCEQGH"/>
<dbReference type="EMBL" id="JABCRI010000004">
    <property type="protein sequence ID" value="KAF8407394.1"/>
    <property type="molecule type" value="Genomic_DNA"/>
</dbReference>
<dbReference type="Proteomes" id="UP000655225">
    <property type="component" value="Unassembled WGS sequence"/>
</dbReference>
<evidence type="ECO:0008006" key="6">
    <source>
        <dbReference type="Google" id="ProtNLM"/>
    </source>
</evidence>
<evidence type="ECO:0000256" key="1">
    <source>
        <dbReference type="SAM" id="MobiDB-lite"/>
    </source>
</evidence>
<feature type="compositionally biased region" description="Polar residues" evidence="1">
    <location>
        <begin position="1"/>
        <end position="31"/>
    </location>
</feature>
<comment type="caution">
    <text evidence="4">The sequence shown here is derived from an EMBL/GenBank/DDBJ whole genome shotgun (WGS) entry which is preliminary data.</text>
</comment>
<dbReference type="Pfam" id="PF22936">
    <property type="entry name" value="Pol_BBD"/>
    <property type="match status" value="1"/>
</dbReference>
<protein>
    <recommendedName>
        <fullName evidence="6">GAG-pre-integrase domain-containing protein</fullName>
    </recommendedName>
</protein>
<organism evidence="4 5">
    <name type="scientific">Tetracentron sinense</name>
    <name type="common">Spur-leaf</name>
    <dbReference type="NCBI Taxonomy" id="13715"/>
    <lineage>
        <taxon>Eukaryota</taxon>
        <taxon>Viridiplantae</taxon>
        <taxon>Streptophyta</taxon>
        <taxon>Embryophyta</taxon>
        <taxon>Tracheophyta</taxon>
        <taxon>Spermatophyta</taxon>
        <taxon>Magnoliopsida</taxon>
        <taxon>Trochodendrales</taxon>
        <taxon>Trochodendraceae</taxon>
        <taxon>Tetracentron</taxon>
    </lineage>
</organism>
<dbReference type="InterPro" id="IPR054722">
    <property type="entry name" value="PolX-like_BBD"/>
</dbReference>